<keyword evidence="2 5" id="KW-0808">Transferase</keyword>
<feature type="chain" id="PRO_5040998772" evidence="4">
    <location>
        <begin position="20"/>
        <end position="364"/>
    </location>
</feature>
<keyword evidence="2 5" id="KW-0418">Kinase</keyword>
<dbReference type="Proteomes" id="UP001057455">
    <property type="component" value="Unassembled WGS sequence"/>
</dbReference>
<accession>A0A9W5WW42</accession>
<evidence type="ECO:0000256" key="4">
    <source>
        <dbReference type="SAM" id="SignalP"/>
    </source>
</evidence>
<keyword evidence="4" id="KW-0732">Signal</keyword>
<protein>
    <submittedName>
        <fullName evidence="5">4-diphosphocytidyl-2c-methyl-D-erythritol kinase</fullName>
    </submittedName>
</protein>
<evidence type="ECO:0000313" key="6">
    <source>
        <dbReference type="Proteomes" id="UP001057455"/>
    </source>
</evidence>
<sequence>MRHFQLCLAFASYLGAPSAFYTRHRNVVTSENEIRQLLYDPRDNHGTSDAFWDHRGIAFAKINLTLDIDPSSDITDSLLKLNSVMHKVLWGDHVSLKKLNNEQAGVLAKRFETTSEGDVLVMIDEMQHEDYEYDYNELFPFDDSNLIAKALRKARQDRERYMVLTRKRVLAGSGLGGGSADGAFVLKALSKTLDPIESLEMGSDNAFLQSDADIAFVSGRGEEVTTMAPLDYQGHLYILIPNERVSTPSVFKRARELIKRSELEERRLTKNDIVNQLKNFSKFKPHNALEACIENVNVKALLDLLITHCRSEQFGMSGSGSAFFVIGVNDEDVIRVRQDYGQPLMIVKTRFKQPGDDHAIFSYL</sequence>
<evidence type="ECO:0000256" key="1">
    <source>
        <dbReference type="ARBA" id="ARBA00022741"/>
    </source>
</evidence>
<name>A0A9W5WW42_BABOV</name>
<feature type="signal peptide" evidence="4">
    <location>
        <begin position="1"/>
        <end position="19"/>
    </location>
</feature>
<gene>
    <name evidence="5" type="ORF">BaOVIS_023910</name>
</gene>
<dbReference type="GO" id="GO:0005524">
    <property type="term" value="F:ATP binding"/>
    <property type="evidence" value="ECO:0007669"/>
    <property type="project" value="UniProtKB-KW"/>
</dbReference>
<dbReference type="OrthoDB" id="365033at2759"/>
<evidence type="ECO:0000313" key="5">
    <source>
        <dbReference type="EMBL" id="GFE54987.1"/>
    </source>
</evidence>
<dbReference type="InterPro" id="IPR020568">
    <property type="entry name" value="Ribosomal_Su5_D2-typ_SF"/>
</dbReference>
<dbReference type="PANTHER" id="PTHR43527:SF2">
    <property type="entry name" value="4-DIPHOSPHOCYTIDYL-2-C-METHYL-D-ERYTHRITOL KINASE, CHLOROPLASTIC"/>
    <property type="match status" value="1"/>
</dbReference>
<dbReference type="InterPro" id="IPR036554">
    <property type="entry name" value="GHMP_kinase_C_sf"/>
</dbReference>
<dbReference type="PANTHER" id="PTHR43527">
    <property type="entry name" value="4-DIPHOSPHOCYTIDYL-2-C-METHYL-D-ERYTHRITOL KINASE, CHLOROPLASTIC"/>
    <property type="match status" value="1"/>
</dbReference>
<reference evidence="5" key="1">
    <citation type="submission" date="2019-12" db="EMBL/GenBank/DDBJ databases">
        <title>Genome sequence of Babesia ovis.</title>
        <authorList>
            <person name="Yamagishi J."/>
            <person name="Sevinc F."/>
            <person name="Xuan X."/>
        </authorList>
    </citation>
    <scope>NUCLEOTIDE SEQUENCE</scope>
    <source>
        <strain evidence="5">Selcuk</strain>
    </source>
</reference>
<keyword evidence="6" id="KW-1185">Reference proteome</keyword>
<proteinExistence type="predicted"/>
<evidence type="ECO:0000256" key="3">
    <source>
        <dbReference type="ARBA" id="ARBA00022840"/>
    </source>
</evidence>
<dbReference type="Gene3D" id="3.30.230.10">
    <property type="match status" value="1"/>
</dbReference>
<dbReference type="SUPFAM" id="SSF54211">
    <property type="entry name" value="Ribosomal protein S5 domain 2-like"/>
    <property type="match status" value="1"/>
</dbReference>
<organism evidence="5 6">
    <name type="scientific">Babesia ovis</name>
    <dbReference type="NCBI Taxonomy" id="5869"/>
    <lineage>
        <taxon>Eukaryota</taxon>
        <taxon>Sar</taxon>
        <taxon>Alveolata</taxon>
        <taxon>Apicomplexa</taxon>
        <taxon>Aconoidasida</taxon>
        <taxon>Piroplasmida</taxon>
        <taxon>Babesiidae</taxon>
        <taxon>Babesia</taxon>
    </lineage>
</organism>
<dbReference type="GO" id="GO:0050515">
    <property type="term" value="F:4-(cytidine 5'-diphospho)-2-C-methyl-D-erythritol kinase activity"/>
    <property type="evidence" value="ECO:0007669"/>
    <property type="project" value="TreeGrafter"/>
</dbReference>
<keyword evidence="1" id="KW-0547">Nucleotide-binding</keyword>
<keyword evidence="3" id="KW-0067">ATP-binding</keyword>
<evidence type="ECO:0000256" key="2">
    <source>
        <dbReference type="ARBA" id="ARBA00022777"/>
    </source>
</evidence>
<comment type="caution">
    <text evidence="5">The sequence shown here is derived from an EMBL/GenBank/DDBJ whole genome shotgun (WGS) entry which is preliminary data.</text>
</comment>
<dbReference type="SUPFAM" id="SSF55060">
    <property type="entry name" value="GHMP Kinase, C-terminal domain"/>
    <property type="match status" value="1"/>
</dbReference>
<dbReference type="EMBL" id="BLIY01000017">
    <property type="protein sequence ID" value="GFE54987.1"/>
    <property type="molecule type" value="Genomic_DNA"/>
</dbReference>
<dbReference type="AlphaFoldDB" id="A0A9W5WW42"/>
<dbReference type="Gene3D" id="3.30.70.890">
    <property type="entry name" value="GHMP kinase, C-terminal domain"/>
    <property type="match status" value="1"/>
</dbReference>
<dbReference type="InterPro" id="IPR014721">
    <property type="entry name" value="Ribsml_uS5_D2-typ_fold_subgr"/>
</dbReference>